<dbReference type="PANTHER" id="PTHR35069:SF1">
    <property type="entry name" value="CILIA- AND FLAGELLA-ASSOCIATED PROTEIN 95"/>
    <property type="match status" value="1"/>
</dbReference>
<dbReference type="Pfam" id="PF15139">
    <property type="entry name" value="CFAP95"/>
    <property type="match status" value="1"/>
</dbReference>
<evidence type="ECO:0000313" key="2">
    <source>
        <dbReference type="Proteomes" id="UP001174909"/>
    </source>
</evidence>
<proteinExistence type="predicted"/>
<comment type="caution">
    <text evidence="1">The sequence shown here is derived from an EMBL/GenBank/DDBJ whole genome shotgun (WGS) entry which is preliminary data.</text>
</comment>
<dbReference type="Proteomes" id="UP001174909">
    <property type="component" value="Unassembled WGS sequence"/>
</dbReference>
<dbReference type="EMBL" id="CASHTH010003469">
    <property type="protein sequence ID" value="CAI8045414.1"/>
    <property type="molecule type" value="Genomic_DNA"/>
</dbReference>
<dbReference type="InterPro" id="IPR027905">
    <property type="entry name" value="CFAP95"/>
</dbReference>
<reference evidence="1" key="1">
    <citation type="submission" date="2023-03" db="EMBL/GenBank/DDBJ databases">
        <authorList>
            <person name="Steffen K."/>
            <person name="Cardenas P."/>
        </authorList>
    </citation>
    <scope>NUCLEOTIDE SEQUENCE</scope>
</reference>
<keyword evidence="2" id="KW-1185">Reference proteome</keyword>
<name>A0AA35X5X4_GEOBA</name>
<evidence type="ECO:0000313" key="1">
    <source>
        <dbReference type="EMBL" id="CAI8045414.1"/>
    </source>
</evidence>
<organism evidence="1 2">
    <name type="scientific">Geodia barretti</name>
    <name type="common">Barrett's horny sponge</name>
    <dbReference type="NCBI Taxonomy" id="519541"/>
    <lineage>
        <taxon>Eukaryota</taxon>
        <taxon>Metazoa</taxon>
        <taxon>Porifera</taxon>
        <taxon>Demospongiae</taxon>
        <taxon>Heteroscleromorpha</taxon>
        <taxon>Tetractinellida</taxon>
        <taxon>Astrophorina</taxon>
        <taxon>Geodiidae</taxon>
        <taxon>Geodia</taxon>
    </lineage>
</organism>
<gene>
    <name evidence="1" type="ORF">GBAR_LOCUS25118</name>
</gene>
<protein>
    <submittedName>
        <fullName evidence="1">Protein C9orf135 homolog</fullName>
    </submittedName>
</protein>
<dbReference type="PANTHER" id="PTHR35069">
    <property type="entry name" value="PROTEIN C9ORF135"/>
    <property type="match status" value="1"/>
</dbReference>
<dbReference type="AlphaFoldDB" id="A0AA35X5X4"/>
<accession>A0AA35X5X4</accession>
<sequence length="86" mass="9673">MTSFSLDPSVLPSVPERKGTLNLRSNHMKFGRATLNSHWHAAREAEPKDYDVTDSNEKRDLLKATYCRIGSCDEGFPETTTSRGNE</sequence>
<dbReference type="GO" id="GO:0005886">
    <property type="term" value="C:plasma membrane"/>
    <property type="evidence" value="ECO:0007669"/>
    <property type="project" value="TreeGrafter"/>
</dbReference>